<proteinExistence type="predicted"/>
<dbReference type="EMBL" id="WQMT02000010">
    <property type="protein sequence ID" value="KAG9218028.1"/>
    <property type="molecule type" value="Genomic_DNA"/>
</dbReference>
<accession>A0ACB7IKB0</accession>
<dbReference type="Proteomes" id="UP000824881">
    <property type="component" value="Unassembled WGS sequence"/>
</dbReference>
<reference evidence="1 2" key="1">
    <citation type="journal article" date="2021" name="Appl. Environ. Microbiol.">
        <title>Genetic linkage and physical mapping for an oyster mushroom Pleurotus cornucopiae and QTL analysis for the trait cap color.</title>
        <authorList>
            <person name="Zhang Y."/>
            <person name="Gao W."/>
            <person name="Sonnenberg A."/>
            <person name="Chen Q."/>
            <person name="Zhang J."/>
            <person name="Huang C."/>
        </authorList>
    </citation>
    <scope>NUCLEOTIDE SEQUENCE [LARGE SCALE GENOMIC DNA]</scope>
    <source>
        <strain evidence="1">CCMSSC00406</strain>
    </source>
</reference>
<evidence type="ECO:0000313" key="1">
    <source>
        <dbReference type="EMBL" id="KAG9218028.1"/>
    </source>
</evidence>
<sequence length="255" mass="28219">MLHIRSQIKKFLSAREQAADRKEIVKRQLDLPRRDKRQRLAAEGAEYATGYLKSSPCYYQPAVFSTPEMDLETFILQLLSPLGSLALLSSHAGTLALMGRIVESGICPKASSSPHHLFLAAWLAVQHATVHARTGNERWMIALAQHLLPLDQTLAVVREVDAAVEARGGLLEWALHDEDIKIPTQALETSSEVIDFGGTRNALREIVTTKYTTGKTTTAVSSSRVYRLKAVRGKLVCDRSDVFSPPPSHVTYFLS</sequence>
<gene>
    <name evidence="1" type="ORF">CCMSSC00406_0008805</name>
</gene>
<evidence type="ECO:0000313" key="2">
    <source>
        <dbReference type="Proteomes" id="UP000824881"/>
    </source>
</evidence>
<keyword evidence="2" id="KW-1185">Reference proteome</keyword>
<organism evidence="1 2">
    <name type="scientific">Pleurotus cornucopiae</name>
    <name type="common">Cornucopia mushroom</name>
    <dbReference type="NCBI Taxonomy" id="5321"/>
    <lineage>
        <taxon>Eukaryota</taxon>
        <taxon>Fungi</taxon>
        <taxon>Dikarya</taxon>
        <taxon>Basidiomycota</taxon>
        <taxon>Agaricomycotina</taxon>
        <taxon>Agaricomycetes</taxon>
        <taxon>Agaricomycetidae</taxon>
        <taxon>Agaricales</taxon>
        <taxon>Pleurotineae</taxon>
        <taxon>Pleurotaceae</taxon>
        <taxon>Pleurotus</taxon>
    </lineage>
</organism>
<comment type="caution">
    <text evidence="1">The sequence shown here is derived from an EMBL/GenBank/DDBJ whole genome shotgun (WGS) entry which is preliminary data.</text>
</comment>
<name>A0ACB7IKB0_PLECO</name>
<protein>
    <submittedName>
        <fullName evidence="1">Uncharacterized protein</fullName>
    </submittedName>
</protein>